<dbReference type="Pfam" id="PF06580">
    <property type="entry name" value="His_kinase"/>
    <property type="match status" value="1"/>
</dbReference>
<dbReference type="EMBL" id="CP051680">
    <property type="protein sequence ID" value="QJD85856.1"/>
    <property type="molecule type" value="Genomic_DNA"/>
</dbReference>
<keyword evidence="5 9" id="KW-0418">Kinase</keyword>
<keyword evidence="6 7" id="KW-0472">Membrane</keyword>
<evidence type="ECO:0000256" key="6">
    <source>
        <dbReference type="ARBA" id="ARBA00023136"/>
    </source>
</evidence>
<keyword evidence="10" id="KW-1185">Reference proteome</keyword>
<reference evidence="9 10" key="1">
    <citation type="submission" date="2020-04" db="EMBL/GenBank/DDBJ databases">
        <title>Genome sequencing of novel species.</title>
        <authorList>
            <person name="Heo J."/>
            <person name="Kim S.-J."/>
            <person name="Kim J.-S."/>
            <person name="Hong S.-B."/>
            <person name="Kwon S.-W."/>
        </authorList>
    </citation>
    <scope>NUCLEOTIDE SEQUENCE [LARGE SCALE GENOMIC DNA]</scope>
    <source>
        <strain evidence="9 10">MFER-1</strain>
    </source>
</reference>
<dbReference type="Gene3D" id="6.10.340.10">
    <property type="match status" value="1"/>
</dbReference>
<keyword evidence="7" id="KW-1133">Transmembrane helix</keyword>
<feature type="domain" description="HAMP" evidence="8">
    <location>
        <begin position="291"/>
        <end position="344"/>
    </location>
</feature>
<dbReference type="InterPro" id="IPR050640">
    <property type="entry name" value="Bact_2-comp_sensor_kinase"/>
</dbReference>
<gene>
    <name evidence="9" type="ORF">HH215_23525</name>
</gene>
<feature type="transmembrane region" description="Helical" evidence="7">
    <location>
        <begin position="6"/>
        <end position="28"/>
    </location>
</feature>
<dbReference type="AlphaFoldDB" id="A0A7Z2VM60"/>
<evidence type="ECO:0000256" key="3">
    <source>
        <dbReference type="ARBA" id="ARBA00022553"/>
    </source>
</evidence>
<evidence type="ECO:0000256" key="2">
    <source>
        <dbReference type="ARBA" id="ARBA00022475"/>
    </source>
</evidence>
<dbReference type="Proteomes" id="UP000502248">
    <property type="component" value="Chromosome"/>
</dbReference>
<dbReference type="KEGG" id="cheb:HH215_23525"/>
<dbReference type="RefSeq" id="WP_169282108.1">
    <property type="nucleotide sequence ID" value="NZ_CP051680.1"/>
</dbReference>
<dbReference type="PANTHER" id="PTHR34220:SF7">
    <property type="entry name" value="SENSOR HISTIDINE KINASE YPDA"/>
    <property type="match status" value="1"/>
</dbReference>
<dbReference type="PROSITE" id="PS50885">
    <property type="entry name" value="HAMP"/>
    <property type="match status" value="1"/>
</dbReference>
<evidence type="ECO:0000256" key="1">
    <source>
        <dbReference type="ARBA" id="ARBA00004651"/>
    </source>
</evidence>
<dbReference type="SMART" id="SM00304">
    <property type="entry name" value="HAMP"/>
    <property type="match status" value="1"/>
</dbReference>
<keyword evidence="2" id="KW-1003">Cell membrane</keyword>
<evidence type="ECO:0000259" key="8">
    <source>
        <dbReference type="PROSITE" id="PS50885"/>
    </source>
</evidence>
<dbReference type="InterPro" id="IPR010559">
    <property type="entry name" value="Sig_transdc_His_kin_internal"/>
</dbReference>
<evidence type="ECO:0000313" key="9">
    <source>
        <dbReference type="EMBL" id="QJD85856.1"/>
    </source>
</evidence>
<evidence type="ECO:0000256" key="4">
    <source>
        <dbReference type="ARBA" id="ARBA00022679"/>
    </source>
</evidence>
<sequence length="570" mass="64903">MQIRLFFFYSLVFVLIIILASVPTYIYLKRGIEKNALNTMNETVGNVAEKLDASLKEFDNISKQLYLSTDSNNRTVIQHLEILQNDKGSFDEIESVQAVYSLLGLVTSIYNDIHRLTIFTSRDAVYSNPKAQMPVAKAYPDSSELQEIRQSAGETVVRYADRDRWASSDASPVFSFSRLLNPRQDKIAVIEMQIRAGDMLPLDQIRSISGAVLALSDGDHVLFDSAAGNASQPQRNAYVFRKNIESANLTISLTVPRRVVLSELVLFRNFAVATLFVLVVFSLLVYYYLSRLLTQPLVKLKEAIDSIDLEDKKLNIDNKYKVNEIERINRSFRNMNSRLQHSLEQIVQFRMTQLQSQFDTLQAQINPHFLFNMLGIIQESAENGELPQVRTISRSLSEFMRYSISTDSPVTTLDTEVSFSMRYLELMKTRYMHRLTYSFDFDQNMLHMMVPKLIIQPLSENAINHGFAGIPHPLHIEATGRLVGEQWEIRFRDNGAGFGPERLEEVRFKVQKALEHLNSDFDTIKLGMGGMGLTSTIVRLKLMFRSKLQVEIGNHPDGGAEITMRGLING</sequence>
<dbReference type="Gene3D" id="3.30.565.10">
    <property type="entry name" value="Histidine kinase-like ATPase, C-terminal domain"/>
    <property type="match status" value="1"/>
</dbReference>
<evidence type="ECO:0000256" key="7">
    <source>
        <dbReference type="SAM" id="Phobius"/>
    </source>
</evidence>
<proteinExistence type="predicted"/>
<dbReference type="InterPro" id="IPR003594">
    <property type="entry name" value="HATPase_dom"/>
</dbReference>
<protein>
    <submittedName>
        <fullName evidence="9">Histidine kinase</fullName>
    </submittedName>
</protein>
<dbReference type="GO" id="GO:0000155">
    <property type="term" value="F:phosphorelay sensor kinase activity"/>
    <property type="evidence" value="ECO:0007669"/>
    <property type="project" value="InterPro"/>
</dbReference>
<feature type="transmembrane region" description="Helical" evidence="7">
    <location>
        <begin position="266"/>
        <end position="289"/>
    </location>
</feature>
<dbReference type="SUPFAM" id="SSF55874">
    <property type="entry name" value="ATPase domain of HSP90 chaperone/DNA topoisomerase II/histidine kinase"/>
    <property type="match status" value="1"/>
</dbReference>
<accession>A0A7Z2VM60</accession>
<keyword evidence="7" id="KW-0812">Transmembrane</keyword>
<evidence type="ECO:0000313" key="10">
    <source>
        <dbReference type="Proteomes" id="UP000502248"/>
    </source>
</evidence>
<organism evidence="9 10">
    <name type="scientific">Cohnella herbarum</name>
    <dbReference type="NCBI Taxonomy" id="2728023"/>
    <lineage>
        <taxon>Bacteria</taxon>
        <taxon>Bacillati</taxon>
        <taxon>Bacillota</taxon>
        <taxon>Bacilli</taxon>
        <taxon>Bacillales</taxon>
        <taxon>Paenibacillaceae</taxon>
        <taxon>Cohnella</taxon>
    </lineage>
</organism>
<comment type="subcellular location">
    <subcellularLocation>
        <location evidence="1">Cell membrane</location>
        <topology evidence="1">Multi-pass membrane protein</topology>
    </subcellularLocation>
</comment>
<dbReference type="InterPro" id="IPR036890">
    <property type="entry name" value="HATPase_C_sf"/>
</dbReference>
<dbReference type="InterPro" id="IPR003660">
    <property type="entry name" value="HAMP_dom"/>
</dbReference>
<name>A0A7Z2VM60_9BACL</name>
<evidence type="ECO:0000256" key="5">
    <source>
        <dbReference type="ARBA" id="ARBA00022777"/>
    </source>
</evidence>
<keyword evidence="4" id="KW-0808">Transferase</keyword>
<keyword evidence="3" id="KW-0597">Phosphoprotein</keyword>
<dbReference type="Pfam" id="PF02518">
    <property type="entry name" value="HATPase_c"/>
    <property type="match status" value="1"/>
</dbReference>
<dbReference type="PANTHER" id="PTHR34220">
    <property type="entry name" value="SENSOR HISTIDINE KINASE YPDA"/>
    <property type="match status" value="1"/>
</dbReference>
<dbReference type="GO" id="GO:0005886">
    <property type="term" value="C:plasma membrane"/>
    <property type="evidence" value="ECO:0007669"/>
    <property type="project" value="UniProtKB-SubCell"/>
</dbReference>